<feature type="compositionally biased region" description="Low complexity" evidence="1">
    <location>
        <begin position="588"/>
        <end position="602"/>
    </location>
</feature>
<feature type="compositionally biased region" description="Low complexity" evidence="1">
    <location>
        <begin position="446"/>
        <end position="458"/>
    </location>
</feature>
<dbReference type="Proteomes" id="UP001056012">
    <property type="component" value="Chromosome 3"/>
</dbReference>
<feature type="compositionally biased region" description="Polar residues" evidence="1">
    <location>
        <begin position="392"/>
        <end position="408"/>
    </location>
</feature>
<gene>
    <name evidence="2" type="ORF">yc1106_04993</name>
</gene>
<feature type="compositionally biased region" description="Polar residues" evidence="1">
    <location>
        <begin position="609"/>
        <end position="627"/>
    </location>
</feature>
<feature type="compositionally biased region" description="Acidic residues" evidence="1">
    <location>
        <begin position="862"/>
        <end position="888"/>
    </location>
</feature>
<feature type="region of interest" description="Disordered" evidence="1">
    <location>
        <begin position="678"/>
        <end position="1000"/>
    </location>
</feature>
<dbReference type="AlphaFoldDB" id="A0A9Q8ZA73"/>
<feature type="compositionally biased region" description="Polar residues" evidence="1">
    <location>
        <begin position="537"/>
        <end position="553"/>
    </location>
</feature>
<keyword evidence="3" id="KW-1185">Reference proteome</keyword>
<protein>
    <recommendedName>
        <fullName evidence="4">Zinc-finger domain-containing protein</fullName>
    </recommendedName>
</protein>
<name>A0A9Q8ZA73_CURCL</name>
<reference evidence="2" key="1">
    <citation type="submission" date="2021-12" db="EMBL/GenBank/DDBJ databases">
        <title>Curvularia clavata genome.</title>
        <authorList>
            <person name="Cao Y."/>
        </authorList>
    </citation>
    <scope>NUCLEOTIDE SEQUENCE</scope>
    <source>
        <strain evidence="2">Yc1106</strain>
    </source>
</reference>
<feature type="compositionally biased region" description="Acidic residues" evidence="1">
    <location>
        <begin position="968"/>
        <end position="985"/>
    </location>
</feature>
<feature type="compositionally biased region" description="Polar residues" evidence="1">
    <location>
        <begin position="705"/>
        <end position="725"/>
    </location>
</feature>
<feature type="compositionally biased region" description="Polar residues" evidence="1">
    <location>
        <begin position="193"/>
        <end position="210"/>
    </location>
</feature>
<dbReference type="InterPro" id="IPR039278">
    <property type="entry name" value="Red1"/>
</dbReference>
<dbReference type="EMBL" id="CP089276">
    <property type="protein sequence ID" value="USP77719.1"/>
    <property type="molecule type" value="Genomic_DNA"/>
</dbReference>
<dbReference type="VEuPathDB" id="FungiDB:yc1106_04993"/>
<feature type="compositionally biased region" description="Low complexity" evidence="1">
    <location>
        <begin position="272"/>
        <end position="284"/>
    </location>
</feature>
<feature type="compositionally biased region" description="Acidic residues" evidence="1">
    <location>
        <begin position="920"/>
        <end position="934"/>
    </location>
</feature>
<feature type="region of interest" description="Disordered" evidence="1">
    <location>
        <begin position="1"/>
        <end position="219"/>
    </location>
</feature>
<feature type="compositionally biased region" description="Low complexity" evidence="1">
    <location>
        <begin position="814"/>
        <end position="823"/>
    </location>
</feature>
<feature type="compositionally biased region" description="Basic and acidic residues" evidence="1">
    <location>
        <begin position="687"/>
        <end position="704"/>
    </location>
</feature>
<feature type="compositionally biased region" description="Basic and acidic residues" evidence="1">
    <location>
        <begin position="555"/>
        <end position="587"/>
    </location>
</feature>
<evidence type="ECO:0000313" key="3">
    <source>
        <dbReference type="Proteomes" id="UP001056012"/>
    </source>
</evidence>
<feature type="compositionally biased region" description="Basic and acidic residues" evidence="1">
    <location>
        <begin position="360"/>
        <end position="380"/>
    </location>
</feature>
<feature type="compositionally biased region" description="Low complexity" evidence="1">
    <location>
        <begin position="851"/>
        <end position="861"/>
    </location>
</feature>
<accession>A0A9Q8ZA73</accession>
<feature type="compositionally biased region" description="Pro residues" evidence="1">
    <location>
        <begin position="15"/>
        <end position="27"/>
    </location>
</feature>
<proteinExistence type="predicted"/>
<feature type="compositionally biased region" description="Polar residues" evidence="1">
    <location>
        <begin position="417"/>
        <end position="426"/>
    </location>
</feature>
<feature type="compositionally biased region" description="Pro residues" evidence="1">
    <location>
        <begin position="55"/>
        <end position="68"/>
    </location>
</feature>
<feature type="region of interest" description="Disordered" evidence="1">
    <location>
        <begin position="260"/>
        <end position="643"/>
    </location>
</feature>
<evidence type="ECO:0000313" key="2">
    <source>
        <dbReference type="EMBL" id="USP77719.1"/>
    </source>
</evidence>
<feature type="compositionally biased region" description="Pro residues" evidence="1">
    <location>
        <begin position="261"/>
        <end position="271"/>
    </location>
</feature>
<feature type="compositionally biased region" description="Polar residues" evidence="1">
    <location>
        <begin position="436"/>
        <end position="445"/>
    </location>
</feature>
<evidence type="ECO:0008006" key="4">
    <source>
        <dbReference type="Google" id="ProtNLM"/>
    </source>
</evidence>
<dbReference type="PANTHER" id="PTHR21563">
    <property type="entry name" value="ZINC FINGER C3H1 DOMAIN-CONTAINING PROTEIN"/>
    <property type="match status" value="1"/>
</dbReference>
<feature type="compositionally biased region" description="Low complexity" evidence="1">
    <location>
        <begin position="336"/>
        <end position="359"/>
    </location>
</feature>
<evidence type="ECO:0000256" key="1">
    <source>
        <dbReference type="SAM" id="MobiDB-lite"/>
    </source>
</evidence>
<feature type="compositionally biased region" description="Pro residues" evidence="1">
    <location>
        <begin position="114"/>
        <end position="132"/>
    </location>
</feature>
<dbReference type="GO" id="GO:0005634">
    <property type="term" value="C:nucleus"/>
    <property type="evidence" value="ECO:0007669"/>
    <property type="project" value="TreeGrafter"/>
</dbReference>
<dbReference type="OrthoDB" id="1922977at2759"/>
<feature type="compositionally biased region" description="Pro residues" evidence="1">
    <location>
        <begin position="82"/>
        <end position="103"/>
    </location>
</feature>
<feature type="compositionally biased region" description="Pro residues" evidence="1">
    <location>
        <begin position="170"/>
        <end position="188"/>
    </location>
</feature>
<feature type="compositionally biased region" description="Low complexity" evidence="1">
    <location>
        <begin position="294"/>
        <end position="309"/>
    </location>
</feature>
<feature type="compositionally biased region" description="Polar residues" evidence="1">
    <location>
        <begin position="770"/>
        <end position="803"/>
    </location>
</feature>
<organism evidence="2 3">
    <name type="scientific">Curvularia clavata</name>
    <dbReference type="NCBI Taxonomy" id="95742"/>
    <lineage>
        <taxon>Eukaryota</taxon>
        <taxon>Fungi</taxon>
        <taxon>Dikarya</taxon>
        <taxon>Ascomycota</taxon>
        <taxon>Pezizomycotina</taxon>
        <taxon>Dothideomycetes</taxon>
        <taxon>Pleosporomycetidae</taxon>
        <taxon>Pleosporales</taxon>
        <taxon>Pleosporineae</taxon>
        <taxon>Pleosporaceae</taxon>
        <taxon>Curvularia</taxon>
    </lineage>
</organism>
<sequence>MANNYSQPFYGFPNGFPPPQFHPPQGAPPEEQRGAPLLQQLPGINFNAYTQNGQQPPPPAPSWPPQLPPDANLWALFQNGAFPPPNLPPPPFAPMGFPPPSLPQTPQNLALPTHFPPPFAQRPTHPPAPPQPQQTASAPAPAPIPAHQRIQKIMDSDREDGEVSETDVSQPPPPAKVNGRPPPAPAPAPAVQHNGSSNETTRQPQENQPTFVEKLQQDRESAKQFIKLLHSNNIPYRTLADEKLDPELLRGLYQSMNLPSEPAPILPPKPSSAPAVQPAAAPQPSTMPTLKTGAIPASSAKAIASPTAPGDRKDYIARLQAAKAAKQAGTSKPVSPAQQTMPAKPQTPQPATTPTAKPPVTDEQRARNTELIKQRLEAIKARQKAPAGASNGARQSSGPSQRVDQPQVTEPAAGGSATPTNQSFAPSFTGIPGLFMNSTPVSNTATPTVSQPSPSVSQKTHALRKDVPASQGPTTPLDRSSHARTEDDSMIMQVSEDESNGSDMDIDDDPPAPTITQTPRQTPGNLPNFASHAGSVLSATTAGSTPGPQTPSTLAREKELADKEKQLAVMRETLKKKFAEKRERDRIASAAAASSPMAQKASTAALPPQNHTPTKPSTTTAKNTAQSRRAEIQSKLPTLDAEIASNTSRMAELAKELEQLTALNERIARDKEQLTKELESLGVDTEGMSHAELRAKKDEIEREQSPQPNAQSQSVDSAPQSSANKNPLPVRPSYQNSGAGITGNPKTGLPNRPPLPSQPPQGYATLPGLGQSTSQAQHQTPPSTNQVSLPSKPEMTSNANGTIHTAEDNDARVSRSQSSAAVSDGDMGEDFYDAPPPAKNGDVVQLDASATTEPVTVPSPSEEGEVEMSVSEGEDGEDEEEYEPEYDPEEHTVVRDASTAEAQNTQMSVPPASASHSSAEDEEAYEPPDADQEMIDVQAEAPPLDTLPQAGQTEAEDGAMDIASSSDDSSDDSDSDSDEESDSGSEADNTASRINPVRPVTNIADDLAPELQPRTISVVDVVEPEPTPEEKVDDEPPQFKPYESPLRMFKSYRYHPNYLQDVPGGFLSTTFSHQIDPDTPFCQTEVEGGTCTYPECPAQHFRDAIITGDKLLLQLGTANPGKTSEEKQRWNDGLRGVLKELRQRNIKDPNGIAEEIARYRRQFLNDDTRVVNL</sequence>
<dbReference type="PANTHER" id="PTHR21563:SF3">
    <property type="entry name" value="ZINC FINGER C3H1 DOMAIN-CONTAINING PROTEIN"/>
    <property type="match status" value="1"/>
</dbReference>
<feature type="compositionally biased region" description="Acidic residues" evidence="1">
    <location>
        <begin position="495"/>
        <end position="510"/>
    </location>
</feature>
<dbReference type="GO" id="GO:0000178">
    <property type="term" value="C:exosome (RNase complex)"/>
    <property type="evidence" value="ECO:0007669"/>
    <property type="project" value="TreeGrafter"/>
</dbReference>